<dbReference type="Pfam" id="PF02902">
    <property type="entry name" value="Peptidase_C48"/>
    <property type="match status" value="1"/>
</dbReference>
<sequence length="226" mass="25659">MGRSTGDDMILSYNDVVLRRSDLDILSGPHFLNDRVIELYFSYLSSCYPSDNILLVPPSIAFWLQNCSDKDSYKAFVEPLNLPAKALVVFPVNNNDDVTKAEAGSHWSLLVYYRTANVFVHHDSCRGLNHACSKKLYTSVAKFMGNIDSDVKYQEDQSSPQQQNGYDCGLFVTAIVRVICSWYTSSERVDQEHIWFSDVKEQVTSTTVSKMRNEILNLIKELMSVS</sequence>
<comment type="similarity">
    <text evidence="1">Belongs to the peptidase C48 family.</text>
</comment>
<evidence type="ECO:0000256" key="1">
    <source>
        <dbReference type="ARBA" id="ARBA00005234"/>
    </source>
</evidence>
<evidence type="ECO:0000313" key="7">
    <source>
        <dbReference type="Proteomes" id="UP000596660"/>
    </source>
</evidence>
<keyword evidence="2" id="KW-0645">Protease</keyword>
<dbReference type="Gene3D" id="3.40.395.10">
    <property type="entry name" value="Adenoviral Proteinase, Chain A"/>
    <property type="match status" value="1"/>
</dbReference>
<evidence type="ECO:0000259" key="5">
    <source>
        <dbReference type="PROSITE" id="PS50600"/>
    </source>
</evidence>
<dbReference type="GO" id="GO:0006508">
    <property type="term" value="P:proteolysis"/>
    <property type="evidence" value="ECO:0007669"/>
    <property type="project" value="UniProtKB-KW"/>
</dbReference>
<dbReference type="SUPFAM" id="SSF54001">
    <property type="entry name" value="Cysteine proteinases"/>
    <property type="match status" value="1"/>
</dbReference>
<dbReference type="RefSeq" id="XP_021746095.1">
    <property type="nucleotide sequence ID" value="XM_021890403.1"/>
</dbReference>
<dbReference type="GeneID" id="110711962"/>
<feature type="domain" description="Ubiquitin-like protease family profile" evidence="5">
    <location>
        <begin position="16"/>
        <end position="179"/>
    </location>
</feature>
<dbReference type="GO" id="GO:0000338">
    <property type="term" value="P:protein deneddylation"/>
    <property type="evidence" value="ECO:0007669"/>
    <property type="project" value="TreeGrafter"/>
</dbReference>
<dbReference type="FunFam" id="3.40.395.10:FF:000008">
    <property type="entry name" value="Ulp1 protease family protein"/>
    <property type="match status" value="1"/>
</dbReference>
<reference evidence="6" key="2">
    <citation type="submission" date="2021-03" db="UniProtKB">
        <authorList>
            <consortium name="EnsemblPlants"/>
        </authorList>
    </citation>
    <scope>IDENTIFICATION</scope>
</reference>
<organism evidence="6 7">
    <name type="scientific">Chenopodium quinoa</name>
    <name type="common">Quinoa</name>
    <dbReference type="NCBI Taxonomy" id="63459"/>
    <lineage>
        <taxon>Eukaryota</taxon>
        <taxon>Viridiplantae</taxon>
        <taxon>Streptophyta</taxon>
        <taxon>Embryophyta</taxon>
        <taxon>Tracheophyta</taxon>
        <taxon>Spermatophyta</taxon>
        <taxon>Magnoliopsida</taxon>
        <taxon>eudicotyledons</taxon>
        <taxon>Gunneridae</taxon>
        <taxon>Pentapetalae</taxon>
        <taxon>Caryophyllales</taxon>
        <taxon>Chenopodiaceae</taxon>
        <taxon>Chenopodioideae</taxon>
        <taxon>Atripliceae</taxon>
        <taxon>Chenopodium</taxon>
    </lineage>
</organism>
<dbReference type="InterPro" id="IPR038765">
    <property type="entry name" value="Papain-like_cys_pep_sf"/>
</dbReference>
<proteinExistence type="inferred from homology"/>
<dbReference type="SMR" id="A0A803M891"/>
<keyword evidence="7" id="KW-1185">Reference proteome</keyword>
<dbReference type="Proteomes" id="UP000596660">
    <property type="component" value="Unplaced"/>
</dbReference>
<accession>A0A803M891</accession>
<dbReference type="InterPro" id="IPR003653">
    <property type="entry name" value="Peptidase_C48_C"/>
</dbReference>
<name>A0A803M891_CHEQI</name>
<dbReference type="PROSITE" id="PS50600">
    <property type="entry name" value="ULP_PROTEASE"/>
    <property type="match status" value="1"/>
</dbReference>
<gene>
    <name evidence="6" type="primary">LOC110711962</name>
</gene>
<evidence type="ECO:0000256" key="3">
    <source>
        <dbReference type="ARBA" id="ARBA00022801"/>
    </source>
</evidence>
<dbReference type="InterPro" id="IPR044613">
    <property type="entry name" value="Nep1/2-like"/>
</dbReference>
<evidence type="ECO:0000313" key="6">
    <source>
        <dbReference type="EnsemblPlants" id="AUR62025117-RA:cds"/>
    </source>
</evidence>
<dbReference type="EnsemblPlants" id="AUR62025117-RA">
    <property type="protein sequence ID" value="AUR62025117-RA:cds"/>
    <property type="gene ID" value="AUR62025117"/>
</dbReference>
<reference evidence="6" key="1">
    <citation type="journal article" date="2017" name="Nature">
        <title>The genome of Chenopodium quinoa.</title>
        <authorList>
            <person name="Jarvis D.E."/>
            <person name="Ho Y.S."/>
            <person name="Lightfoot D.J."/>
            <person name="Schmoeckel S.M."/>
            <person name="Li B."/>
            <person name="Borm T.J.A."/>
            <person name="Ohyanagi H."/>
            <person name="Mineta K."/>
            <person name="Michell C.T."/>
            <person name="Saber N."/>
            <person name="Kharbatia N.M."/>
            <person name="Rupper R.R."/>
            <person name="Sharp A.R."/>
            <person name="Dally N."/>
            <person name="Boughton B.A."/>
            <person name="Woo Y.H."/>
            <person name="Gao G."/>
            <person name="Schijlen E.G.W.M."/>
            <person name="Guo X."/>
            <person name="Momin A.A."/>
            <person name="Negrao S."/>
            <person name="Al-Babili S."/>
            <person name="Gehring C."/>
            <person name="Roessner U."/>
            <person name="Jung C."/>
            <person name="Murphy K."/>
            <person name="Arold S.T."/>
            <person name="Gojobori T."/>
            <person name="van der Linden C.G."/>
            <person name="van Loo E.N."/>
            <person name="Jellen E.N."/>
            <person name="Maughan P.J."/>
            <person name="Tester M."/>
        </authorList>
    </citation>
    <scope>NUCLEOTIDE SEQUENCE [LARGE SCALE GENOMIC DNA]</scope>
    <source>
        <strain evidence="6">cv. PI 614886</strain>
    </source>
</reference>
<dbReference type="PANTHER" id="PTHR46468">
    <property type="entry name" value="SENTRIN-SPECIFIC PROTEASE 8"/>
    <property type="match status" value="1"/>
</dbReference>
<dbReference type="RefSeq" id="XP_021746094.1">
    <property type="nucleotide sequence ID" value="XM_021890402.1"/>
</dbReference>
<evidence type="ECO:0000256" key="4">
    <source>
        <dbReference type="ARBA" id="ARBA00022807"/>
    </source>
</evidence>
<dbReference type="Gramene" id="AUR62025117-RA">
    <property type="protein sequence ID" value="AUR62025117-RA:cds"/>
    <property type="gene ID" value="AUR62025117"/>
</dbReference>
<dbReference type="AlphaFoldDB" id="A0A803M891"/>
<dbReference type="GO" id="GO:0008234">
    <property type="term" value="F:cysteine-type peptidase activity"/>
    <property type="evidence" value="ECO:0007669"/>
    <property type="project" value="UniProtKB-KW"/>
</dbReference>
<dbReference type="PANTHER" id="PTHR46468:SF1">
    <property type="entry name" value="SENTRIN-SPECIFIC PROTEASE 8"/>
    <property type="match status" value="1"/>
</dbReference>
<protein>
    <recommendedName>
        <fullName evidence="5">Ubiquitin-like protease family profile domain-containing protein</fullName>
    </recommendedName>
</protein>
<dbReference type="OMA" id="LAKFCPM"/>
<keyword evidence="3" id="KW-0378">Hydrolase</keyword>
<evidence type="ECO:0000256" key="2">
    <source>
        <dbReference type="ARBA" id="ARBA00022670"/>
    </source>
</evidence>
<dbReference type="RefSeq" id="XP_021746096.1">
    <property type="nucleotide sequence ID" value="XM_021890404.1"/>
</dbReference>
<dbReference type="GO" id="GO:0019784">
    <property type="term" value="F:deNEDDylase activity"/>
    <property type="evidence" value="ECO:0007669"/>
    <property type="project" value="InterPro"/>
</dbReference>
<keyword evidence="4" id="KW-0788">Thiol protease</keyword>